<evidence type="ECO:0000313" key="1">
    <source>
        <dbReference type="EMBL" id="XDJ14565.1"/>
    </source>
</evidence>
<dbReference type="EMBL" id="PQ015378">
    <property type="protein sequence ID" value="XDJ14565.1"/>
    <property type="molecule type" value="Genomic_DNA"/>
</dbReference>
<accession>A0AB39CCL3</accession>
<reference evidence="1" key="1">
    <citation type="submission" date="2024-07" db="EMBL/GenBank/DDBJ databases">
        <authorList>
            <person name="Bringhurst R.M."/>
            <person name="Homer T.E."/>
        </authorList>
    </citation>
    <scope>NUCLEOTIDE SEQUENCE</scope>
</reference>
<protein>
    <submittedName>
        <fullName evidence="1">Uncharacterized protein</fullName>
    </submittedName>
</protein>
<name>A0AB39CCL3_9VIRU</name>
<organism evidence="1">
    <name type="scientific">Pseudomonas phage RVTF4</name>
    <dbReference type="NCBI Taxonomy" id="3236931"/>
    <lineage>
        <taxon>Viruses</taxon>
    </lineage>
</organism>
<proteinExistence type="predicted"/>
<sequence length="97" mass="11021">MFDLSKADLFRDSDIIITVKTEHCDERLKVYLDKFKELGMEVHAYSDRGCHRQYMLVPDREALQEQLHASCRNSAGGIFPDEFAKGLISAVSGEQVV</sequence>